<dbReference type="SUPFAM" id="SSF46689">
    <property type="entry name" value="Homeodomain-like"/>
    <property type="match status" value="1"/>
</dbReference>
<sequence length="183" mass="20253">MEAVAQAAGVTKSTLYGRFPDKRTLFLAVSAWALTRQVRDVRALGPLPDEPADALLIVARGILARSVDPDIVRINRMAIAESERFPEFAASTRTLAWSPHLQTIVDLLRRYEQEATMAVPDVELTAEHFFAMVGALPAWLAAYGIRRTPEEEERHLRHAVALFLDGVLARTARPAQPDSRSAV</sequence>
<comment type="caution">
    <text evidence="2">Lacks conserved residue(s) required for the propagation of feature annotation.</text>
</comment>
<comment type="caution">
    <text evidence="4">The sequence shown here is derived from an EMBL/GenBank/DDBJ whole genome shotgun (WGS) entry which is preliminary data.</text>
</comment>
<gene>
    <name evidence="4" type="ORF">GCM10010468_43930</name>
</gene>
<dbReference type="Gene3D" id="1.10.10.60">
    <property type="entry name" value="Homeodomain-like"/>
    <property type="match status" value="1"/>
</dbReference>
<dbReference type="InterPro" id="IPR050109">
    <property type="entry name" value="HTH-type_TetR-like_transc_reg"/>
</dbReference>
<dbReference type="InterPro" id="IPR009057">
    <property type="entry name" value="Homeodomain-like_sf"/>
</dbReference>
<dbReference type="InterPro" id="IPR039536">
    <property type="entry name" value="TetR_C_Proteobacteria"/>
</dbReference>
<organism evidence="4 5">
    <name type="scientific">Actinocorallia longicatena</name>
    <dbReference type="NCBI Taxonomy" id="111803"/>
    <lineage>
        <taxon>Bacteria</taxon>
        <taxon>Bacillati</taxon>
        <taxon>Actinomycetota</taxon>
        <taxon>Actinomycetes</taxon>
        <taxon>Streptosporangiales</taxon>
        <taxon>Thermomonosporaceae</taxon>
        <taxon>Actinocorallia</taxon>
    </lineage>
</organism>
<dbReference type="EMBL" id="BAAAUV010000010">
    <property type="protein sequence ID" value="GAA3219723.1"/>
    <property type="molecule type" value="Genomic_DNA"/>
</dbReference>
<dbReference type="Pfam" id="PF14246">
    <property type="entry name" value="TetR_C_7"/>
    <property type="match status" value="1"/>
</dbReference>
<dbReference type="SUPFAM" id="SSF48498">
    <property type="entry name" value="Tetracyclin repressor-like, C-terminal domain"/>
    <property type="match status" value="1"/>
</dbReference>
<dbReference type="PROSITE" id="PS50977">
    <property type="entry name" value="HTH_TETR_2"/>
    <property type="match status" value="1"/>
</dbReference>
<accession>A0ABP6QCG8</accession>
<dbReference type="PANTHER" id="PTHR30055:SF146">
    <property type="entry name" value="HTH-TYPE TRANSCRIPTIONAL DUAL REGULATOR CECR"/>
    <property type="match status" value="1"/>
</dbReference>
<name>A0ABP6QCG8_9ACTN</name>
<keyword evidence="5" id="KW-1185">Reference proteome</keyword>
<dbReference type="PANTHER" id="PTHR30055">
    <property type="entry name" value="HTH-TYPE TRANSCRIPTIONAL REGULATOR RUTR"/>
    <property type="match status" value="1"/>
</dbReference>
<evidence type="ECO:0000259" key="3">
    <source>
        <dbReference type="PROSITE" id="PS50977"/>
    </source>
</evidence>
<protein>
    <recommendedName>
        <fullName evidence="3">HTH tetR-type domain-containing protein</fullName>
    </recommendedName>
</protein>
<feature type="domain" description="HTH tetR-type" evidence="3">
    <location>
        <begin position="1"/>
        <end position="37"/>
    </location>
</feature>
<reference evidence="5" key="1">
    <citation type="journal article" date="2019" name="Int. J. Syst. Evol. Microbiol.">
        <title>The Global Catalogue of Microorganisms (GCM) 10K type strain sequencing project: providing services to taxonomists for standard genome sequencing and annotation.</title>
        <authorList>
            <consortium name="The Broad Institute Genomics Platform"/>
            <consortium name="The Broad Institute Genome Sequencing Center for Infectious Disease"/>
            <person name="Wu L."/>
            <person name="Ma J."/>
        </authorList>
    </citation>
    <scope>NUCLEOTIDE SEQUENCE [LARGE SCALE GENOMIC DNA]</scope>
    <source>
        <strain evidence="5">JCM 9377</strain>
    </source>
</reference>
<dbReference type="Pfam" id="PF00440">
    <property type="entry name" value="TetR_N"/>
    <property type="match status" value="1"/>
</dbReference>
<evidence type="ECO:0000313" key="5">
    <source>
        <dbReference type="Proteomes" id="UP001501237"/>
    </source>
</evidence>
<dbReference type="InterPro" id="IPR001647">
    <property type="entry name" value="HTH_TetR"/>
</dbReference>
<evidence type="ECO:0000256" key="1">
    <source>
        <dbReference type="ARBA" id="ARBA00023125"/>
    </source>
</evidence>
<keyword evidence="1 2" id="KW-0238">DNA-binding</keyword>
<evidence type="ECO:0000313" key="4">
    <source>
        <dbReference type="EMBL" id="GAA3219723.1"/>
    </source>
</evidence>
<dbReference type="Gene3D" id="1.10.357.10">
    <property type="entry name" value="Tetracycline Repressor, domain 2"/>
    <property type="match status" value="1"/>
</dbReference>
<evidence type="ECO:0000256" key="2">
    <source>
        <dbReference type="PROSITE-ProRule" id="PRU00335"/>
    </source>
</evidence>
<proteinExistence type="predicted"/>
<dbReference type="Proteomes" id="UP001501237">
    <property type="component" value="Unassembled WGS sequence"/>
</dbReference>
<dbReference type="InterPro" id="IPR036271">
    <property type="entry name" value="Tet_transcr_reg_TetR-rel_C_sf"/>
</dbReference>